<dbReference type="EMBL" id="MFRC01000052">
    <property type="protein sequence ID" value="OGH89008.1"/>
    <property type="molecule type" value="Genomic_DNA"/>
</dbReference>
<name>A0A1F6NYQ1_9BACT</name>
<protein>
    <submittedName>
        <fullName evidence="1">Uncharacterized protein</fullName>
    </submittedName>
</protein>
<reference evidence="1 2" key="1">
    <citation type="journal article" date="2016" name="Nat. Commun.">
        <title>Thousands of microbial genomes shed light on interconnected biogeochemical processes in an aquifer system.</title>
        <authorList>
            <person name="Anantharaman K."/>
            <person name="Brown C.T."/>
            <person name="Hug L.A."/>
            <person name="Sharon I."/>
            <person name="Castelle C.J."/>
            <person name="Probst A.J."/>
            <person name="Thomas B.C."/>
            <person name="Singh A."/>
            <person name="Wilkins M.J."/>
            <person name="Karaoz U."/>
            <person name="Brodie E.L."/>
            <person name="Williams K.H."/>
            <person name="Hubbard S.S."/>
            <person name="Banfield J.F."/>
        </authorList>
    </citation>
    <scope>NUCLEOTIDE SEQUENCE [LARGE SCALE GENOMIC DNA]</scope>
</reference>
<evidence type="ECO:0000313" key="2">
    <source>
        <dbReference type="Proteomes" id="UP000178490"/>
    </source>
</evidence>
<proteinExistence type="predicted"/>
<comment type="caution">
    <text evidence="1">The sequence shown here is derived from an EMBL/GenBank/DDBJ whole genome shotgun (WGS) entry which is preliminary data.</text>
</comment>
<dbReference type="Proteomes" id="UP000178490">
    <property type="component" value="Unassembled WGS sequence"/>
</dbReference>
<dbReference type="AlphaFoldDB" id="A0A1F6NYQ1"/>
<accession>A0A1F6NYQ1</accession>
<gene>
    <name evidence="1" type="ORF">A2537_01190</name>
</gene>
<organism evidence="1 2">
    <name type="scientific">Candidatus Magasanikbacteria bacterium RIFOXYD2_FULL_36_9</name>
    <dbReference type="NCBI Taxonomy" id="1798707"/>
    <lineage>
        <taxon>Bacteria</taxon>
        <taxon>Candidatus Magasanikiibacteriota</taxon>
    </lineage>
</organism>
<evidence type="ECO:0000313" key="1">
    <source>
        <dbReference type="EMBL" id="OGH89008.1"/>
    </source>
</evidence>
<sequence>MKLSFEAEKIGDPEKFIRRCGYGQHRTRTGETSYVKRVHGDWYPRFHVYILAGVENITFNLHLDQRQPVYEGFTAHAGEYDGEVVEREAERIKNFVKKVSE</sequence>